<feature type="region of interest" description="Disordered" evidence="1">
    <location>
        <begin position="39"/>
        <end position="59"/>
    </location>
</feature>
<dbReference type="EMBL" id="BACD03000013">
    <property type="protein sequence ID" value="GAO48172.1"/>
    <property type="molecule type" value="Genomic_DNA"/>
</dbReference>
<gene>
    <name evidence="2" type="ORF">G7K_2352-t1</name>
</gene>
<comment type="caution">
    <text evidence="2">The sequence shown here is derived from an EMBL/GenBank/DDBJ whole genome shotgun (WGS) entry which is preliminary data.</text>
</comment>
<accession>A0A0E9NE92</accession>
<protein>
    <submittedName>
        <fullName evidence="2">Uncharacterized protein</fullName>
    </submittedName>
</protein>
<dbReference type="Proteomes" id="UP000033140">
    <property type="component" value="Unassembled WGS sequence"/>
</dbReference>
<evidence type="ECO:0000256" key="1">
    <source>
        <dbReference type="SAM" id="MobiDB-lite"/>
    </source>
</evidence>
<reference evidence="2 3" key="1">
    <citation type="journal article" date="2011" name="J. Gen. Appl. Microbiol.">
        <title>Draft genome sequencing of the enigmatic yeast Saitoella complicata.</title>
        <authorList>
            <person name="Nishida H."/>
            <person name="Hamamoto M."/>
            <person name="Sugiyama J."/>
        </authorList>
    </citation>
    <scope>NUCLEOTIDE SEQUENCE [LARGE SCALE GENOMIC DNA]</scope>
    <source>
        <strain evidence="2 3">NRRL Y-17804</strain>
    </source>
</reference>
<sequence length="218" mass="23245">MIIWVYYGYCANIHFCPSPSSCNNLVQPLDSSDALSGLHQHVETGRGKTEPENRSSLGGSLAGSVGVESVIQDTATDVEGSELVQKGSLDTGKVTGKKSSSEKREAAFIVLVSSLSTNGFGVDIMRDLVLQVLEVGTGVDVGELAAGSFVEGVGGEDVREGRDDVGGGESVEGVVDFHIECCEFYLTFCCCNCFFGGQLLEQKNSIHSTKHKQLLDRR</sequence>
<keyword evidence="3" id="KW-1185">Reference proteome</keyword>
<organism evidence="2 3">
    <name type="scientific">Saitoella complicata (strain BCRC 22490 / CBS 7301 / JCM 7358 / NBRC 10748 / NRRL Y-17804)</name>
    <dbReference type="NCBI Taxonomy" id="698492"/>
    <lineage>
        <taxon>Eukaryota</taxon>
        <taxon>Fungi</taxon>
        <taxon>Dikarya</taxon>
        <taxon>Ascomycota</taxon>
        <taxon>Taphrinomycotina</taxon>
        <taxon>Taphrinomycotina incertae sedis</taxon>
        <taxon>Saitoella</taxon>
    </lineage>
</organism>
<reference evidence="2 3" key="2">
    <citation type="journal article" date="2014" name="J. Gen. Appl. Microbiol.">
        <title>The early diverging ascomycetous budding yeast Saitoella complicata has three histone deacetylases belonging to the Clr6, Hos2, and Rpd3 lineages.</title>
        <authorList>
            <person name="Nishida H."/>
            <person name="Matsumoto T."/>
            <person name="Kondo S."/>
            <person name="Hamamoto M."/>
            <person name="Yoshikawa H."/>
        </authorList>
    </citation>
    <scope>NUCLEOTIDE SEQUENCE [LARGE SCALE GENOMIC DNA]</scope>
    <source>
        <strain evidence="2 3">NRRL Y-17804</strain>
    </source>
</reference>
<evidence type="ECO:0000313" key="3">
    <source>
        <dbReference type="Proteomes" id="UP000033140"/>
    </source>
</evidence>
<proteinExistence type="predicted"/>
<feature type="compositionally biased region" description="Basic and acidic residues" evidence="1">
    <location>
        <begin position="40"/>
        <end position="53"/>
    </location>
</feature>
<name>A0A0E9NE92_SAICN</name>
<reference evidence="2 3" key="3">
    <citation type="journal article" date="2015" name="Genome Announc.">
        <title>Draft Genome Sequence of the Archiascomycetous Yeast Saitoella complicata.</title>
        <authorList>
            <person name="Yamauchi K."/>
            <person name="Kondo S."/>
            <person name="Hamamoto M."/>
            <person name="Takahashi Y."/>
            <person name="Ogura Y."/>
            <person name="Hayashi T."/>
            <person name="Nishida H."/>
        </authorList>
    </citation>
    <scope>NUCLEOTIDE SEQUENCE [LARGE SCALE GENOMIC DNA]</scope>
    <source>
        <strain evidence="2 3">NRRL Y-17804</strain>
    </source>
</reference>
<evidence type="ECO:0000313" key="2">
    <source>
        <dbReference type="EMBL" id="GAO48172.1"/>
    </source>
</evidence>
<dbReference type="AlphaFoldDB" id="A0A0E9NE92"/>